<feature type="coiled-coil region" evidence="7">
    <location>
        <begin position="115"/>
        <end position="149"/>
    </location>
</feature>
<keyword evidence="5" id="KW-0804">Transcription</keyword>
<reference evidence="9 10" key="1">
    <citation type="submission" date="2017-09" db="EMBL/GenBank/DDBJ databases">
        <authorList>
            <consortium name="International Durum Wheat Genome Sequencing Consortium (IDWGSC)"/>
            <person name="Milanesi L."/>
        </authorList>
    </citation>
    <scope>NUCLEOTIDE SEQUENCE [LARGE SCALE GENOMIC DNA]</scope>
    <source>
        <strain evidence="10">cv. Svevo</strain>
    </source>
</reference>
<evidence type="ECO:0000256" key="5">
    <source>
        <dbReference type="ARBA" id="ARBA00023163"/>
    </source>
</evidence>
<keyword evidence="10" id="KW-1185">Reference proteome</keyword>
<keyword evidence="3" id="KW-0805">Transcription regulation</keyword>
<dbReference type="PANTHER" id="PTHR22952">
    <property type="entry name" value="CAMP-RESPONSE ELEMENT BINDING PROTEIN-RELATED"/>
    <property type="match status" value="1"/>
</dbReference>
<accession>A0A9R0RUA0</accession>
<keyword evidence="2" id="KW-0938">Abscisic acid signaling pathway</keyword>
<evidence type="ECO:0000259" key="8">
    <source>
        <dbReference type="SMART" id="SM00338"/>
    </source>
</evidence>
<keyword evidence="4" id="KW-0238">DNA-binding</keyword>
<gene>
    <name evidence="9" type="ORF">TRITD_3Av1G220620</name>
</gene>
<evidence type="ECO:0000256" key="3">
    <source>
        <dbReference type="ARBA" id="ARBA00023015"/>
    </source>
</evidence>
<dbReference type="Gramene" id="TRITD3Av1G220620.4">
    <property type="protein sequence ID" value="TRITD3Av1G220620.4"/>
    <property type="gene ID" value="TRITD3Av1G220620"/>
</dbReference>
<comment type="subcellular location">
    <subcellularLocation>
        <location evidence="1">Nucleus</location>
    </subcellularLocation>
</comment>
<dbReference type="SMART" id="SM00338">
    <property type="entry name" value="BRLZ"/>
    <property type="match status" value="1"/>
</dbReference>
<name>A0A9R0RUA0_TRITD</name>
<proteinExistence type="predicted"/>
<evidence type="ECO:0000313" key="10">
    <source>
        <dbReference type="Proteomes" id="UP000324705"/>
    </source>
</evidence>
<dbReference type="SUPFAM" id="SSF57959">
    <property type="entry name" value="Leucine zipper domain"/>
    <property type="match status" value="1"/>
</dbReference>
<dbReference type="GO" id="GO:0045893">
    <property type="term" value="P:positive regulation of DNA-templated transcription"/>
    <property type="evidence" value="ECO:0007669"/>
    <property type="project" value="InterPro"/>
</dbReference>
<dbReference type="CDD" id="cd14707">
    <property type="entry name" value="bZIP_plant_BZIP46"/>
    <property type="match status" value="1"/>
</dbReference>
<sequence>MVHGQMNPAPANGMFQVMGDGMVFIPNGYAGMVVVPPPPPPQGGVGIVSPGSSDGRSTMMEVDMMNCMGDKTMMENSGARKRGAPEDQSCEGSIERRHHHMIKNHESAAQSCGRKQAYTKELEAELNHLKEENARLKAEEKTILLTKKQMVCTFSHHHVLVEKMMEQSKENVNTKKGGTLSRRCASCIW</sequence>
<dbReference type="GO" id="GO:0003677">
    <property type="term" value="F:DNA binding"/>
    <property type="evidence" value="ECO:0007669"/>
    <property type="project" value="UniProtKB-KW"/>
</dbReference>
<evidence type="ECO:0000256" key="7">
    <source>
        <dbReference type="SAM" id="Coils"/>
    </source>
</evidence>
<dbReference type="InterPro" id="IPR046347">
    <property type="entry name" value="bZIP_sf"/>
</dbReference>
<feature type="domain" description="BZIP" evidence="8">
    <location>
        <begin position="91"/>
        <end position="156"/>
    </location>
</feature>
<dbReference type="EMBL" id="LT934115">
    <property type="protein sequence ID" value="VAH65996.1"/>
    <property type="molecule type" value="Genomic_DNA"/>
</dbReference>
<dbReference type="InterPro" id="IPR043452">
    <property type="entry name" value="BZIP46-like"/>
</dbReference>
<evidence type="ECO:0000256" key="2">
    <source>
        <dbReference type="ARBA" id="ARBA00022682"/>
    </source>
</evidence>
<evidence type="ECO:0000256" key="4">
    <source>
        <dbReference type="ARBA" id="ARBA00023125"/>
    </source>
</evidence>
<dbReference type="Proteomes" id="UP000324705">
    <property type="component" value="Chromosome 3A"/>
</dbReference>
<protein>
    <recommendedName>
        <fullName evidence="8">BZIP domain-containing protein</fullName>
    </recommendedName>
</protein>
<evidence type="ECO:0000256" key="1">
    <source>
        <dbReference type="ARBA" id="ARBA00004123"/>
    </source>
</evidence>
<dbReference type="PANTHER" id="PTHR22952:SF175">
    <property type="entry name" value="PROTEIN ABSCISIC ACID-INSENSITIVE 5"/>
    <property type="match status" value="1"/>
</dbReference>
<dbReference type="Pfam" id="PF00170">
    <property type="entry name" value="bZIP_1"/>
    <property type="match status" value="1"/>
</dbReference>
<dbReference type="AlphaFoldDB" id="A0A9R0RUA0"/>
<dbReference type="GO" id="GO:0009738">
    <property type="term" value="P:abscisic acid-activated signaling pathway"/>
    <property type="evidence" value="ECO:0007669"/>
    <property type="project" value="UniProtKB-KW"/>
</dbReference>
<dbReference type="GO" id="GO:0005634">
    <property type="term" value="C:nucleus"/>
    <property type="evidence" value="ECO:0007669"/>
    <property type="project" value="UniProtKB-SubCell"/>
</dbReference>
<dbReference type="Gene3D" id="1.20.5.170">
    <property type="match status" value="1"/>
</dbReference>
<dbReference type="InterPro" id="IPR004827">
    <property type="entry name" value="bZIP"/>
</dbReference>
<keyword evidence="6" id="KW-0539">Nucleus</keyword>
<evidence type="ECO:0000313" key="9">
    <source>
        <dbReference type="EMBL" id="VAH65996.1"/>
    </source>
</evidence>
<dbReference type="GO" id="GO:0003700">
    <property type="term" value="F:DNA-binding transcription factor activity"/>
    <property type="evidence" value="ECO:0007669"/>
    <property type="project" value="InterPro"/>
</dbReference>
<organism evidence="9 10">
    <name type="scientific">Triticum turgidum subsp. durum</name>
    <name type="common">Durum wheat</name>
    <name type="synonym">Triticum durum</name>
    <dbReference type="NCBI Taxonomy" id="4567"/>
    <lineage>
        <taxon>Eukaryota</taxon>
        <taxon>Viridiplantae</taxon>
        <taxon>Streptophyta</taxon>
        <taxon>Embryophyta</taxon>
        <taxon>Tracheophyta</taxon>
        <taxon>Spermatophyta</taxon>
        <taxon>Magnoliopsida</taxon>
        <taxon>Liliopsida</taxon>
        <taxon>Poales</taxon>
        <taxon>Poaceae</taxon>
        <taxon>BOP clade</taxon>
        <taxon>Pooideae</taxon>
        <taxon>Triticodae</taxon>
        <taxon>Triticeae</taxon>
        <taxon>Triticinae</taxon>
        <taxon>Triticum</taxon>
    </lineage>
</organism>
<evidence type="ECO:0000256" key="6">
    <source>
        <dbReference type="ARBA" id="ARBA00023242"/>
    </source>
</evidence>
<keyword evidence="7" id="KW-0175">Coiled coil</keyword>